<dbReference type="EMBL" id="JAAGAX010000004">
    <property type="protein sequence ID" value="KAF2317207.1"/>
    <property type="molecule type" value="Genomic_DNA"/>
</dbReference>
<evidence type="ECO:0000313" key="2">
    <source>
        <dbReference type="Proteomes" id="UP000467840"/>
    </source>
</evidence>
<dbReference type="AlphaFoldDB" id="A0A6A6MVU2"/>
<proteinExistence type="predicted"/>
<evidence type="ECO:0000313" key="1">
    <source>
        <dbReference type="EMBL" id="KAF2317207.1"/>
    </source>
</evidence>
<name>A0A6A6MVU2_HEVBR</name>
<organism evidence="1 2">
    <name type="scientific">Hevea brasiliensis</name>
    <name type="common">Para rubber tree</name>
    <name type="synonym">Siphonia brasiliensis</name>
    <dbReference type="NCBI Taxonomy" id="3981"/>
    <lineage>
        <taxon>Eukaryota</taxon>
        <taxon>Viridiplantae</taxon>
        <taxon>Streptophyta</taxon>
        <taxon>Embryophyta</taxon>
        <taxon>Tracheophyta</taxon>
        <taxon>Spermatophyta</taxon>
        <taxon>Magnoliopsida</taxon>
        <taxon>eudicotyledons</taxon>
        <taxon>Gunneridae</taxon>
        <taxon>Pentapetalae</taxon>
        <taxon>rosids</taxon>
        <taxon>fabids</taxon>
        <taxon>Malpighiales</taxon>
        <taxon>Euphorbiaceae</taxon>
        <taxon>Crotonoideae</taxon>
        <taxon>Micrandreae</taxon>
        <taxon>Hevea</taxon>
    </lineage>
</organism>
<comment type="caution">
    <text evidence="1">The sequence shown here is derived from an EMBL/GenBank/DDBJ whole genome shotgun (WGS) entry which is preliminary data.</text>
</comment>
<reference evidence="1 2" key="1">
    <citation type="journal article" date="2020" name="Mol. Plant">
        <title>The Chromosome-Based Rubber Tree Genome Provides New Insights into Spurge Genome Evolution and Rubber Biosynthesis.</title>
        <authorList>
            <person name="Liu J."/>
            <person name="Shi C."/>
            <person name="Shi C.C."/>
            <person name="Li W."/>
            <person name="Zhang Q.J."/>
            <person name="Zhang Y."/>
            <person name="Li K."/>
            <person name="Lu H.F."/>
            <person name="Shi C."/>
            <person name="Zhu S.T."/>
            <person name="Xiao Z.Y."/>
            <person name="Nan H."/>
            <person name="Yue Y."/>
            <person name="Zhu X.G."/>
            <person name="Wu Y."/>
            <person name="Hong X.N."/>
            <person name="Fan G.Y."/>
            <person name="Tong Y."/>
            <person name="Zhang D."/>
            <person name="Mao C.L."/>
            <person name="Liu Y.L."/>
            <person name="Hao S.J."/>
            <person name="Liu W.Q."/>
            <person name="Lv M.Q."/>
            <person name="Zhang H.B."/>
            <person name="Liu Y."/>
            <person name="Hu-Tang G.R."/>
            <person name="Wang J.P."/>
            <person name="Wang J.H."/>
            <person name="Sun Y.H."/>
            <person name="Ni S.B."/>
            <person name="Chen W.B."/>
            <person name="Zhang X.C."/>
            <person name="Jiao Y.N."/>
            <person name="Eichler E.E."/>
            <person name="Li G.H."/>
            <person name="Liu X."/>
            <person name="Gao L.Z."/>
        </authorList>
    </citation>
    <scope>NUCLEOTIDE SEQUENCE [LARGE SCALE GENOMIC DNA]</scope>
    <source>
        <strain evidence="2">cv. GT1</strain>
        <tissue evidence="1">Leaf</tissue>
    </source>
</reference>
<dbReference type="Proteomes" id="UP000467840">
    <property type="component" value="Chromosome 6"/>
</dbReference>
<gene>
    <name evidence="1" type="ORF">GH714_016748</name>
</gene>
<accession>A0A6A6MVU2</accession>
<keyword evidence="2" id="KW-1185">Reference proteome</keyword>
<protein>
    <submittedName>
        <fullName evidence="1">Uncharacterized protein</fullName>
    </submittedName>
</protein>
<sequence>MIILPNESIHNIVPIDFHLSYLYLASLESFDTTIELDNPLKGPCYANHNIQLVDSNVGCYAILLEPCFADPINQKGPPLPFLPFKFQHKGKSTWGAWALGFGYDPISDDCKEVRLG</sequence>